<dbReference type="RefSeq" id="WP_084008901.1">
    <property type="nucleotide sequence ID" value="NZ_BDCX01000016.1"/>
</dbReference>
<gene>
    <name evidence="5" type="ORF">PS9374_05934</name>
</gene>
<dbReference type="CDD" id="cd17517">
    <property type="entry name" value="RMtype1_S_EcoKI_StySPI-TRD2-CR2_like"/>
    <property type="match status" value="1"/>
</dbReference>
<dbReference type="STRING" id="161355.PS9374_05934"/>
<dbReference type="REBASE" id="167213">
    <property type="entry name" value="S.Psp9374ORF5935P"/>
</dbReference>
<evidence type="ECO:0000313" key="6">
    <source>
        <dbReference type="Proteomes" id="UP000077701"/>
    </source>
</evidence>
<dbReference type="InterPro" id="IPR044946">
    <property type="entry name" value="Restrct_endonuc_typeI_TRD_sf"/>
</dbReference>
<keyword evidence="3" id="KW-0238">DNA-binding</keyword>
<reference evidence="6" key="2">
    <citation type="submission" date="2016-04" db="EMBL/GenBank/DDBJ databases">
        <title>Planomonospora sphaerica JCM9374 whole genome shotgun sequence.</title>
        <authorList>
            <person name="Suzuki T."/>
            <person name="Dohra H."/>
            <person name="Kodani S."/>
        </authorList>
    </citation>
    <scope>NUCLEOTIDE SEQUENCE [LARGE SCALE GENOMIC DNA]</scope>
    <source>
        <strain evidence="6">JCM 9374</strain>
    </source>
</reference>
<protein>
    <submittedName>
        <fullName evidence="5">Type I restriction-modification system protein, specificity subunit</fullName>
    </submittedName>
</protein>
<feature type="domain" description="Type I restriction modification DNA specificity" evidence="4">
    <location>
        <begin position="9"/>
        <end position="180"/>
    </location>
</feature>
<dbReference type="EMBL" id="BDCX01000016">
    <property type="protein sequence ID" value="GAT70254.1"/>
    <property type="molecule type" value="Genomic_DNA"/>
</dbReference>
<dbReference type="Proteomes" id="UP000077701">
    <property type="component" value="Unassembled WGS sequence"/>
</dbReference>
<keyword evidence="2" id="KW-0680">Restriction system</keyword>
<dbReference type="GO" id="GO:0003677">
    <property type="term" value="F:DNA binding"/>
    <property type="evidence" value="ECO:0007669"/>
    <property type="project" value="UniProtKB-KW"/>
</dbReference>
<reference evidence="5 6" key="1">
    <citation type="journal article" date="2016" name="Genome Announc.">
        <title>Draft Genome Sequence of Planomonospora sphaerica JCM9374, a Rare Actinomycete.</title>
        <authorList>
            <person name="Dohra H."/>
            <person name="Suzuki T."/>
            <person name="Inoue Y."/>
            <person name="Kodani S."/>
        </authorList>
    </citation>
    <scope>NUCLEOTIDE SEQUENCE [LARGE SCALE GENOMIC DNA]</scope>
    <source>
        <strain evidence="5 6">JCM 9374</strain>
    </source>
</reference>
<dbReference type="CDD" id="cd17287">
    <property type="entry name" value="RMtype1_S_EcoN10ORF171P_TRD2-CR2_like"/>
    <property type="match status" value="1"/>
</dbReference>
<dbReference type="Pfam" id="PF01420">
    <property type="entry name" value="Methylase_S"/>
    <property type="match status" value="1"/>
</dbReference>
<comment type="caution">
    <text evidence="5">The sequence shown here is derived from an EMBL/GenBank/DDBJ whole genome shotgun (WGS) entry which is preliminary data.</text>
</comment>
<proteinExistence type="inferred from homology"/>
<dbReference type="SUPFAM" id="SSF116734">
    <property type="entry name" value="DNA methylase specificity domain"/>
    <property type="match status" value="2"/>
</dbReference>
<dbReference type="OrthoDB" id="3197085at2"/>
<evidence type="ECO:0000259" key="4">
    <source>
        <dbReference type="Pfam" id="PF01420"/>
    </source>
</evidence>
<keyword evidence="6" id="KW-1185">Reference proteome</keyword>
<dbReference type="PANTHER" id="PTHR30408:SF12">
    <property type="entry name" value="TYPE I RESTRICTION ENZYME MJAVIII SPECIFICITY SUBUNIT"/>
    <property type="match status" value="1"/>
</dbReference>
<comment type="similarity">
    <text evidence="1">Belongs to the type-I restriction system S methylase family.</text>
</comment>
<evidence type="ECO:0000256" key="3">
    <source>
        <dbReference type="ARBA" id="ARBA00023125"/>
    </source>
</evidence>
<organism evidence="5 6">
    <name type="scientific">Planomonospora sphaerica</name>
    <dbReference type="NCBI Taxonomy" id="161355"/>
    <lineage>
        <taxon>Bacteria</taxon>
        <taxon>Bacillati</taxon>
        <taxon>Actinomycetota</taxon>
        <taxon>Actinomycetes</taxon>
        <taxon>Streptosporangiales</taxon>
        <taxon>Streptosporangiaceae</taxon>
        <taxon>Planomonospora</taxon>
    </lineage>
</organism>
<name>A0A161LLA4_9ACTN</name>
<sequence>MNGGLLTSWTVVPLGELARVYSGGTPSRSVPAYWGGGIPWVTTAEIDAGFIASARETITEAGLKASAARIAPPGTLLLAMYGQGKTRGKAAVLQIPAAMNQACAAIEVGSRLDGRYLLYYLASRYDEIRSMSNAGSQENLSGELVRRIPIAVPPIQTQRAIAALLGDVDDLIAQLERKITKKQAIKQGVMQQLLTGRTRLPGFTEPWEESCIGNFLEFKNGLNKASQFFGSGTPIVNFMDVMNGPFITAADMKGRVTLTRDEIRRFSARRGDLFFTRTSETVDEVGTAAVLIEDIPDATFSGFILRGRPRSAVCDSRFIAHLFQIDSVRSQVTSAASYTTRALTNGRSLSRVVVQVPSLDEQRAISSVLAGSESEISVLRERLKKTLSIKQGMMQQLLTGGTRLPVEESVV</sequence>
<evidence type="ECO:0000256" key="1">
    <source>
        <dbReference type="ARBA" id="ARBA00010923"/>
    </source>
</evidence>
<evidence type="ECO:0000313" key="5">
    <source>
        <dbReference type="EMBL" id="GAT70254.1"/>
    </source>
</evidence>
<evidence type="ECO:0000256" key="2">
    <source>
        <dbReference type="ARBA" id="ARBA00022747"/>
    </source>
</evidence>
<dbReference type="InterPro" id="IPR000055">
    <property type="entry name" value="Restrct_endonuc_typeI_TRD"/>
</dbReference>
<dbReference type="Gene3D" id="3.90.220.20">
    <property type="entry name" value="DNA methylase specificity domains"/>
    <property type="match status" value="2"/>
</dbReference>
<dbReference type="GO" id="GO:0009307">
    <property type="term" value="P:DNA restriction-modification system"/>
    <property type="evidence" value="ECO:0007669"/>
    <property type="project" value="UniProtKB-KW"/>
</dbReference>
<dbReference type="PANTHER" id="PTHR30408">
    <property type="entry name" value="TYPE-1 RESTRICTION ENZYME ECOKI SPECIFICITY PROTEIN"/>
    <property type="match status" value="1"/>
</dbReference>
<dbReference type="Gene3D" id="1.10.287.1120">
    <property type="entry name" value="Bipartite methylase S protein"/>
    <property type="match status" value="1"/>
</dbReference>
<accession>A0A161LLA4</accession>
<dbReference type="AlphaFoldDB" id="A0A161LLA4"/>
<dbReference type="InterPro" id="IPR052021">
    <property type="entry name" value="Type-I_RS_S_subunit"/>
</dbReference>